<evidence type="ECO:0000256" key="2">
    <source>
        <dbReference type="SAM" id="SignalP"/>
    </source>
</evidence>
<feature type="compositionally biased region" description="Basic and acidic residues" evidence="1">
    <location>
        <begin position="448"/>
        <end position="457"/>
    </location>
</feature>
<dbReference type="AlphaFoldDB" id="A0A117PER7"/>
<keyword evidence="4" id="KW-0223">Dioxygenase</keyword>
<keyword evidence="2" id="KW-0732">Signal</keyword>
<dbReference type="STRING" id="146536.AQI70_11855"/>
<dbReference type="EMBL" id="LMWJ01000007">
    <property type="protein sequence ID" value="KUM78177.1"/>
    <property type="molecule type" value="Genomic_DNA"/>
</dbReference>
<gene>
    <name evidence="4" type="ORF">AQI70_11855</name>
</gene>
<name>A0A117PER7_9ACTN</name>
<keyword evidence="4" id="KW-0560">Oxidoreductase</keyword>
<evidence type="ECO:0000256" key="1">
    <source>
        <dbReference type="SAM" id="MobiDB-lite"/>
    </source>
</evidence>
<comment type="caution">
    <text evidence="4">The sequence shown here is derived from an EMBL/GenBank/DDBJ whole genome shotgun (WGS) entry which is preliminary data.</text>
</comment>
<proteinExistence type="predicted"/>
<dbReference type="GO" id="GO:0008236">
    <property type="term" value="F:serine-type peptidase activity"/>
    <property type="evidence" value="ECO:0007669"/>
    <property type="project" value="InterPro"/>
</dbReference>
<dbReference type="RefSeq" id="WP_062147328.1">
    <property type="nucleotide sequence ID" value="NZ_KQ947986.1"/>
</dbReference>
<keyword evidence="5" id="KW-1185">Reference proteome</keyword>
<dbReference type="OrthoDB" id="7197847at2"/>
<evidence type="ECO:0000259" key="3">
    <source>
        <dbReference type="Pfam" id="PF00326"/>
    </source>
</evidence>
<sequence>MRLRTRIALLTVAAVCATTAVASPVQAATDTHLEGELPSGAAYLMDVPADWNGTVLLYSHGYRPAGAPGNPAQNAPSPDALTRLLAAGYALIGSSYATQGWAVTDAVPDQLATLDLFTERFGAARRTLAWGTSYGGLVTTMLAERHADRFDGSLSMCGLVQGGAANWNSTLDPVFALKTLLAPAADIPLTDFPDQAAAQRAASALATRTAAAQETAQGRARIALAAALHNIPGHNDPTQTKPGPTDWQAQQANQYTALTGLIQLPAFSWRQEAESRAGGNMSWNTGVDYTAMLGRSPLYKEVSELYREAGLSLRTDLAALNRAPRISADATAVRWMRHTSVFSGRLTDPQLNIHTTGDALIPVQAESAYRRAAIAAGSGPLLSQAYVDAPGHCTFTSGEMIGALHTLEHRLDTGRWDASPEALNSRARQEDPATAARYLHYRPTPYPRPHDLAHPADVRTPSGDARP</sequence>
<dbReference type="GO" id="GO:0051213">
    <property type="term" value="F:dioxygenase activity"/>
    <property type="evidence" value="ECO:0007669"/>
    <property type="project" value="UniProtKB-KW"/>
</dbReference>
<dbReference type="Proteomes" id="UP000054024">
    <property type="component" value="Unassembled WGS sequence"/>
</dbReference>
<dbReference type="GO" id="GO:0006508">
    <property type="term" value="P:proteolysis"/>
    <property type="evidence" value="ECO:0007669"/>
    <property type="project" value="InterPro"/>
</dbReference>
<reference evidence="4 5" key="1">
    <citation type="submission" date="2015-10" db="EMBL/GenBank/DDBJ databases">
        <title>Draft genome sequence of Streptomyces curacoi DSM 40107, type strain for the species Streptomyces curacoi.</title>
        <authorList>
            <person name="Ruckert C."/>
            <person name="Winkler A."/>
            <person name="Kalinowski J."/>
            <person name="Kampfer P."/>
            <person name="Glaeser S."/>
        </authorList>
    </citation>
    <scope>NUCLEOTIDE SEQUENCE [LARGE SCALE GENOMIC DNA]</scope>
    <source>
        <strain evidence="4 5">DSM 40107</strain>
    </source>
</reference>
<evidence type="ECO:0000313" key="5">
    <source>
        <dbReference type="Proteomes" id="UP000054024"/>
    </source>
</evidence>
<feature type="region of interest" description="Disordered" evidence="1">
    <location>
        <begin position="420"/>
        <end position="467"/>
    </location>
</feature>
<feature type="chain" id="PRO_5007153096" evidence="2">
    <location>
        <begin position="28"/>
        <end position="467"/>
    </location>
</feature>
<feature type="domain" description="Peptidase S9 prolyl oligopeptidase catalytic" evidence="3">
    <location>
        <begin position="105"/>
        <end position="161"/>
    </location>
</feature>
<evidence type="ECO:0000313" key="4">
    <source>
        <dbReference type="EMBL" id="KUM78177.1"/>
    </source>
</evidence>
<dbReference type="InterPro" id="IPR001375">
    <property type="entry name" value="Peptidase_S9_cat"/>
</dbReference>
<dbReference type="Pfam" id="PF00326">
    <property type="entry name" value="Peptidase_S9"/>
    <property type="match status" value="1"/>
</dbReference>
<dbReference type="InterPro" id="IPR029058">
    <property type="entry name" value="AB_hydrolase_fold"/>
</dbReference>
<protein>
    <submittedName>
        <fullName evidence="4">Aromatic ring-opening dioxygenase LigA</fullName>
    </submittedName>
</protein>
<feature type="signal peptide" evidence="2">
    <location>
        <begin position="1"/>
        <end position="27"/>
    </location>
</feature>
<organism evidence="4 5">
    <name type="scientific">Streptomyces curacoi</name>
    <dbReference type="NCBI Taxonomy" id="146536"/>
    <lineage>
        <taxon>Bacteria</taxon>
        <taxon>Bacillati</taxon>
        <taxon>Actinomycetota</taxon>
        <taxon>Actinomycetes</taxon>
        <taxon>Kitasatosporales</taxon>
        <taxon>Streptomycetaceae</taxon>
        <taxon>Streptomyces</taxon>
    </lineage>
</organism>
<accession>A0A117PER7</accession>
<dbReference type="SUPFAM" id="SSF53474">
    <property type="entry name" value="alpha/beta-Hydrolases"/>
    <property type="match status" value="1"/>
</dbReference>
<dbReference type="Gene3D" id="3.40.50.1820">
    <property type="entry name" value="alpha/beta hydrolase"/>
    <property type="match status" value="1"/>
</dbReference>